<keyword evidence="6" id="KW-1185">Reference proteome</keyword>
<dbReference type="InterPro" id="IPR003773">
    <property type="entry name" value="Menaquinone_biosynth"/>
</dbReference>
<dbReference type="AlphaFoldDB" id="Q1JVP9"/>
<comment type="caution">
    <text evidence="5">The sequence shown here is derived from an EMBL/GenBank/DDBJ whole genome shotgun (WGS) entry which is preliminary data.</text>
</comment>
<dbReference type="GO" id="GO:0009234">
    <property type="term" value="P:menaquinone biosynthetic process"/>
    <property type="evidence" value="ECO:0007669"/>
    <property type="project" value="UniProtKB-UniRule"/>
</dbReference>
<sequence length="278" mass="30944">MTELTLGYSPCPNDTFIFNALIHGLVPCPGVTFHERLEDVETLNRLALKTQLDLTKISYHAFGHLRRDYVLLHSGGALGRGCGPLVVATQPMTMKDLHDKPILIPGELTTANLLLQLYDQKFSEIRVLPFDQIMPALERNEAAAGVIIHESRFTFAEHGLHQLLDLGAWWEQLTGLPIPLGGILAKRSLPVRLIQQVDQALAESVRYAQAHPEKAAEYIRQHAQELSDSVTHEHIQLYVNEFSVNLGDEGIAAVQELLARAEKCRLIPVIDLPIFATS</sequence>
<comment type="pathway">
    <text evidence="1 4">Quinol/quinone metabolism; menaquinone biosynthesis.</text>
</comment>
<comment type="catalytic activity">
    <reaction evidence="4">
        <text>cyclic dehypoxanthinylfutalosinate = 1,4-dihydroxy-6-naphthoate + dihydroxyacetone</text>
        <dbReference type="Rhea" id="RHEA:33087"/>
        <dbReference type="ChEBI" id="CHEBI:16016"/>
        <dbReference type="ChEBI" id="CHEBI:64254"/>
        <dbReference type="ChEBI" id="CHEBI:64270"/>
        <dbReference type="EC" id="4.1.99.29"/>
    </reaction>
</comment>
<evidence type="ECO:0000256" key="4">
    <source>
        <dbReference type="HAMAP-Rule" id="MF_00996"/>
    </source>
</evidence>
<dbReference type="UniPathway" id="UPA00079"/>
<proteinExistence type="inferred from homology"/>
<dbReference type="RefSeq" id="WP_006003014.1">
    <property type="nucleotide sequence ID" value="NZ_AAEW02000033.1"/>
</dbReference>
<comment type="function">
    <text evidence="4">Catalyzes the conversion of cyclic dehypoxanthine futalosine (cyclic DHFL) into 1,4-dihydroxy-6-naphthoate, a step in the biosynthesis of menaquinone (MK, vitamin K2).</text>
</comment>
<evidence type="ECO:0000313" key="5">
    <source>
        <dbReference type="EMBL" id="EAT14327.1"/>
    </source>
</evidence>
<dbReference type="OrthoDB" id="9809439at2"/>
<dbReference type="EMBL" id="AAEW02000033">
    <property type="protein sequence ID" value="EAT14327.1"/>
    <property type="molecule type" value="Genomic_DNA"/>
</dbReference>
<dbReference type="PANTHER" id="PTHR37167:SF1">
    <property type="entry name" value="1,4-DIHYDROXY-6-NAPHTOATE SYNTHASE"/>
    <property type="match status" value="1"/>
</dbReference>
<reference evidence="5" key="1">
    <citation type="submission" date="2006-05" db="EMBL/GenBank/DDBJ databases">
        <title>Annotation of the draft genome assembly of Desulfuromonas acetoxidans DSM 684.</title>
        <authorList>
            <consortium name="US DOE Joint Genome Institute (JGI-ORNL)"/>
            <person name="Larimer F."/>
            <person name="Land M."/>
            <person name="Hauser L."/>
        </authorList>
    </citation>
    <scope>NUCLEOTIDE SEQUENCE [LARGE SCALE GENOMIC DNA]</scope>
    <source>
        <strain evidence="5">DSM 684</strain>
    </source>
</reference>
<reference evidence="5" key="2">
    <citation type="submission" date="2006-05" db="EMBL/GenBank/DDBJ databases">
        <title>Sequencing of the draft genome and assembly of Desulfuromonas acetoxidans DSM 684.</title>
        <authorList>
            <consortium name="US DOE Joint Genome Institute (JGI-PGF)"/>
            <person name="Copeland A."/>
            <person name="Lucas S."/>
            <person name="Lapidus A."/>
            <person name="Barry K."/>
            <person name="Detter J.C."/>
            <person name="Glavina del Rio T."/>
            <person name="Hammon N."/>
            <person name="Israni S."/>
            <person name="Dalin E."/>
            <person name="Tice H."/>
            <person name="Bruce D."/>
            <person name="Pitluck S."/>
            <person name="Richardson P."/>
        </authorList>
    </citation>
    <scope>NUCLEOTIDE SEQUENCE [LARGE SCALE GENOMIC DNA]</scope>
    <source>
        <strain evidence="5">DSM 684</strain>
    </source>
</reference>
<keyword evidence="3 4" id="KW-0456">Lyase</keyword>
<dbReference type="SUPFAM" id="SSF53850">
    <property type="entry name" value="Periplasmic binding protein-like II"/>
    <property type="match status" value="1"/>
</dbReference>
<dbReference type="Proteomes" id="UP000005695">
    <property type="component" value="Unassembled WGS sequence"/>
</dbReference>
<keyword evidence="2 4" id="KW-0474">Menaquinone biosynthesis</keyword>
<feature type="active site" description="Proton acceptor" evidence="4">
    <location>
        <position position="149"/>
    </location>
</feature>
<comment type="similarity">
    <text evidence="4">Belongs to the MqnA/MqnD family. MqnD subfamily.</text>
</comment>
<organism evidence="5 6">
    <name type="scientific">Desulfuromonas acetoxidans (strain DSM 684 / 11070)</name>
    <dbReference type="NCBI Taxonomy" id="281689"/>
    <lineage>
        <taxon>Bacteria</taxon>
        <taxon>Pseudomonadati</taxon>
        <taxon>Thermodesulfobacteriota</taxon>
        <taxon>Desulfuromonadia</taxon>
        <taxon>Desulfuromonadales</taxon>
        <taxon>Desulfuromonadaceae</taxon>
        <taxon>Desulfuromonas</taxon>
    </lineage>
</organism>
<dbReference type="PANTHER" id="PTHR37167">
    <property type="entry name" value="1,4-DIHYDROXY-6-NAPHTOATE SYNTHASE"/>
    <property type="match status" value="1"/>
</dbReference>
<protein>
    <recommendedName>
        <fullName evidence="4">1,4-dihydroxy-6-naphtoate synthase</fullName>
        <ecNumber evidence="4">4.1.99.29</ecNumber>
    </recommendedName>
    <alternativeName>
        <fullName evidence="4">Menaquinone biosynthetic enzyme MqnD</fullName>
    </alternativeName>
</protein>
<dbReference type="HAMAP" id="MF_00996">
    <property type="entry name" value="MqnD"/>
    <property type="match status" value="1"/>
</dbReference>
<accession>Q1JVP9</accession>
<dbReference type="Gene3D" id="3.40.190.10">
    <property type="entry name" value="Periplasmic binding protein-like II"/>
    <property type="match status" value="2"/>
</dbReference>
<evidence type="ECO:0000256" key="2">
    <source>
        <dbReference type="ARBA" id="ARBA00022428"/>
    </source>
</evidence>
<dbReference type="Pfam" id="PF02621">
    <property type="entry name" value="VitK2_biosynth"/>
    <property type="match status" value="1"/>
</dbReference>
<evidence type="ECO:0000256" key="3">
    <source>
        <dbReference type="ARBA" id="ARBA00023239"/>
    </source>
</evidence>
<dbReference type="InterPro" id="IPR030869">
    <property type="entry name" value="MqnD"/>
</dbReference>
<name>Q1JVP9_DESA6</name>
<dbReference type="CDD" id="cd13635">
    <property type="entry name" value="PBP2_Ttha1568_Mqnd"/>
    <property type="match status" value="1"/>
</dbReference>
<feature type="binding site" evidence="4">
    <location>
        <begin position="56"/>
        <end position="58"/>
    </location>
    <ligand>
        <name>substrate</name>
    </ligand>
</feature>
<evidence type="ECO:0000256" key="1">
    <source>
        <dbReference type="ARBA" id="ARBA00004863"/>
    </source>
</evidence>
<evidence type="ECO:0000313" key="6">
    <source>
        <dbReference type="Proteomes" id="UP000005695"/>
    </source>
</evidence>
<dbReference type="EC" id="4.1.99.29" evidence="4"/>
<dbReference type="GO" id="GO:0016830">
    <property type="term" value="F:carbon-carbon lyase activity"/>
    <property type="evidence" value="ECO:0007669"/>
    <property type="project" value="UniProtKB-UniRule"/>
</dbReference>
<feature type="binding site" evidence="4">
    <location>
        <begin position="110"/>
        <end position="111"/>
    </location>
    <ligand>
        <name>substrate</name>
    </ligand>
</feature>
<gene>
    <name evidence="4" type="primary">mqnD</name>
    <name evidence="5" type="ORF">Dace_0212</name>
</gene>